<keyword evidence="1" id="KW-0689">Ribosomal protein</keyword>
<feature type="domain" description="Uncharacterized GPI-anchored protein At5g19230-like" evidence="5">
    <location>
        <begin position="248"/>
        <end position="374"/>
    </location>
</feature>
<dbReference type="Gene3D" id="3.30.1390.10">
    <property type="match status" value="1"/>
</dbReference>
<keyword evidence="7" id="KW-1185">Reference proteome</keyword>
<evidence type="ECO:0000256" key="2">
    <source>
        <dbReference type="ARBA" id="ARBA00023274"/>
    </source>
</evidence>
<dbReference type="SUPFAM" id="SSF54736">
    <property type="entry name" value="ClpS-like"/>
    <property type="match status" value="1"/>
</dbReference>
<feature type="transmembrane region" description="Helical" evidence="3">
    <location>
        <begin position="394"/>
        <end position="415"/>
    </location>
</feature>
<evidence type="ECO:0008006" key="8">
    <source>
        <dbReference type="Google" id="ProtNLM"/>
    </source>
</evidence>
<dbReference type="EMBL" id="JAGKQM010000005">
    <property type="protein sequence ID" value="KAH0927803.1"/>
    <property type="molecule type" value="Genomic_DNA"/>
</dbReference>
<accession>A0ABQ8DG91</accession>
<sequence length="416" mass="46379">MKKLISLVRNLHSRQCESKLNWSAQVRFLQQDTVSKPKPKKYKYPSFYDPYGPRPQPSSKIVELAERIAALSPEERKQIGPALNEHLRLPKQQMISSQGMSVGAKQEAGGAKVEEKKEKTSFDIKVIKEVRAFTSLGLKEAKELVEKVPVVIKQGLTKEEANGIIEKIKAVGGVAVMDEFYILPHLFLFLPTQNRTTSYRSLSGRRSVTIKVLESVPMAINNKLPLLLLLSVVILFLSRTVLSDTDEEDVLFTGINSYRTSQNLTTLNKNKNAECLADELADQFKNKPCTNETGSATVPGTEPQFSDYPNILAKCHLNVSDTRDGSIMPACVPRLESSLVLTNFTKSQYSMSLNDSKFTGMGIGKEDDWIVVVLTTNTPEGNYSPATKQDSNGFTFSVGLFSYFLAFMLSFCFFLC</sequence>
<dbReference type="InterPro" id="IPR059083">
    <property type="entry name" value="At5g19230_dom"/>
</dbReference>
<keyword evidence="3" id="KW-0812">Transmembrane</keyword>
<feature type="domain" description="Large ribosomal subunit protein bL12 C-terminal" evidence="4">
    <location>
        <begin position="124"/>
        <end position="174"/>
    </location>
</feature>
<reference evidence="6 7" key="1">
    <citation type="submission" date="2021-05" db="EMBL/GenBank/DDBJ databases">
        <title>Genome Assembly of Synthetic Allotetraploid Brassica napus Reveals Homoeologous Exchanges between Subgenomes.</title>
        <authorList>
            <person name="Davis J.T."/>
        </authorList>
    </citation>
    <scope>NUCLEOTIDE SEQUENCE [LARGE SCALE GENOMIC DNA]</scope>
    <source>
        <strain evidence="7">cv. Da-Ae</strain>
        <tissue evidence="6">Seedling</tissue>
    </source>
</reference>
<evidence type="ECO:0000256" key="1">
    <source>
        <dbReference type="ARBA" id="ARBA00022980"/>
    </source>
</evidence>
<dbReference type="InterPro" id="IPR045285">
    <property type="entry name" value="At5g19230-like"/>
</dbReference>
<evidence type="ECO:0000259" key="5">
    <source>
        <dbReference type="Pfam" id="PF25884"/>
    </source>
</evidence>
<evidence type="ECO:0000259" key="4">
    <source>
        <dbReference type="Pfam" id="PF00542"/>
    </source>
</evidence>
<evidence type="ECO:0000313" key="6">
    <source>
        <dbReference type="EMBL" id="KAH0927803.1"/>
    </source>
</evidence>
<proteinExistence type="predicted"/>
<evidence type="ECO:0000256" key="3">
    <source>
        <dbReference type="SAM" id="Phobius"/>
    </source>
</evidence>
<keyword evidence="3" id="KW-0472">Membrane</keyword>
<dbReference type="Pfam" id="PF00542">
    <property type="entry name" value="Ribosomal_L12"/>
    <property type="match status" value="1"/>
</dbReference>
<evidence type="ECO:0000313" key="7">
    <source>
        <dbReference type="Proteomes" id="UP000824890"/>
    </source>
</evidence>
<dbReference type="InterPro" id="IPR014719">
    <property type="entry name" value="Ribosomal_bL12_C/ClpS-like"/>
</dbReference>
<protein>
    <recommendedName>
        <fullName evidence="8">Ribosomal protein L7/L12 C-terminal domain-containing protein</fullName>
    </recommendedName>
</protein>
<dbReference type="PANTHER" id="PTHR33976:SF8">
    <property type="entry name" value="OS07G0645000 PROTEIN"/>
    <property type="match status" value="1"/>
</dbReference>
<keyword evidence="2" id="KW-0687">Ribonucleoprotein</keyword>
<dbReference type="Proteomes" id="UP000824890">
    <property type="component" value="Unassembled WGS sequence"/>
</dbReference>
<gene>
    <name evidence="6" type="ORF">HID58_020059</name>
</gene>
<dbReference type="PANTHER" id="PTHR33976">
    <property type="entry name" value="OS07G0645000 PROTEIN"/>
    <property type="match status" value="1"/>
</dbReference>
<dbReference type="CDD" id="cd00387">
    <property type="entry name" value="Ribosomal_L7_L12"/>
    <property type="match status" value="1"/>
</dbReference>
<dbReference type="Pfam" id="PF25884">
    <property type="entry name" value="At5g19230"/>
    <property type="match status" value="1"/>
</dbReference>
<dbReference type="InterPro" id="IPR000206">
    <property type="entry name" value="Ribosomal_bL12"/>
</dbReference>
<dbReference type="InterPro" id="IPR013823">
    <property type="entry name" value="Ribosomal_bL12_C"/>
</dbReference>
<name>A0ABQ8DG91_BRANA</name>
<comment type="caution">
    <text evidence="6">The sequence shown here is derived from an EMBL/GenBank/DDBJ whole genome shotgun (WGS) entry which is preliminary data.</text>
</comment>
<keyword evidence="3" id="KW-1133">Transmembrane helix</keyword>
<organism evidence="6 7">
    <name type="scientific">Brassica napus</name>
    <name type="common">Rape</name>
    <dbReference type="NCBI Taxonomy" id="3708"/>
    <lineage>
        <taxon>Eukaryota</taxon>
        <taxon>Viridiplantae</taxon>
        <taxon>Streptophyta</taxon>
        <taxon>Embryophyta</taxon>
        <taxon>Tracheophyta</taxon>
        <taxon>Spermatophyta</taxon>
        <taxon>Magnoliopsida</taxon>
        <taxon>eudicotyledons</taxon>
        <taxon>Gunneridae</taxon>
        <taxon>Pentapetalae</taxon>
        <taxon>rosids</taxon>
        <taxon>malvids</taxon>
        <taxon>Brassicales</taxon>
        <taxon>Brassicaceae</taxon>
        <taxon>Brassiceae</taxon>
        <taxon>Brassica</taxon>
    </lineage>
</organism>